<sequence length="231" mass="26076">MGVHGLWDLLARVGRRVSVETLAGKRLAIDASIWMVQFMKAMRDEKGEMTKPVFVVDGGTPVLKRRTVIARWRQRENARAQIRKTVEKLLINHLKTMRLKELAKDLEDQRKKQNNASKALASSNKGNQDAMLAAPAAANLFQEDGDEDEEIMMITSIAVEEHESLTDNESIPAGSIPFKEEDGDEDEEMILMSVAEARQACQSQYGWIKEALGRLVEQLTSQRQQQPDDQE</sequence>
<dbReference type="EMBL" id="CM047738">
    <property type="protein sequence ID" value="KAJ0047100.1"/>
    <property type="molecule type" value="Genomic_DNA"/>
</dbReference>
<comment type="caution">
    <text evidence="1">The sequence shown here is derived from an EMBL/GenBank/DDBJ whole genome shotgun (WGS) entry which is preliminary data.</text>
</comment>
<reference evidence="2" key="1">
    <citation type="journal article" date="2023" name="G3 (Bethesda)">
        <title>Genome assembly and association tests identify interacting loci associated with vigor, precocity, and sex in interspecific pistachio rootstocks.</title>
        <authorList>
            <person name="Palmer W."/>
            <person name="Jacygrad E."/>
            <person name="Sagayaradj S."/>
            <person name="Cavanaugh K."/>
            <person name="Han R."/>
            <person name="Bertier L."/>
            <person name="Beede B."/>
            <person name="Kafkas S."/>
            <person name="Golino D."/>
            <person name="Preece J."/>
            <person name="Michelmore R."/>
        </authorList>
    </citation>
    <scope>NUCLEOTIDE SEQUENCE [LARGE SCALE GENOMIC DNA]</scope>
</reference>
<protein>
    <submittedName>
        <fullName evidence="1">Uncharacterized protein</fullName>
    </submittedName>
</protein>
<evidence type="ECO:0000313" key="2">
    <source>
        <dbReference type="Proteomes" id="UP001163603"/>
    </source>
</evidence>
<dbReference type="Proteomes" id="UP001163603">
    <property type="component" value="Chromosome 3"/>
</dbReference>
<organism evidence="1 2">
    <name type="scientific">Pistacia integerrima</name>
    <dbReference type="NCBI Taxonomy" id="434235"/>
    <lineage>
        <taxon>Eukaryota</taxon>
        <taxon>Viridiplantae</taxon>
        <taxon>Streptophyta</taxon>
        <taxon>Embryophyta</taxon>
        <taxon>Tracheophyta</taxon>
        <taxon>Spermatophyta</taxon>
        <taxon>Magnoliopsida</taxon>
        <taxon>eudicotyledons</taxon>
        <taxon>Gunneridae</taxon>
        <taxon>Pentapetalae</taxon>
        <taxon>rosids</taxon>
        <taxon>malvids</taxon>
        <taxon>Sapindales</taxon>
        <taxon>Anacardiaceae</taxon>
        <taxon>Pistacia</taxon>
    </lineage>
</organism>
<proteinExistence type="predicted"/>
<keyword evidence="2" id="KW-1185">Reference proteome</keyword>
<evidence type="ECO:0000313" key="1">
    <source>
        <dbReference type="EMBL" id="KAJ0047100.1"/>
    </source>
</evidence>
<name>A0ACC0Z7E8_9ROSI</name>
<gene>
    <name evidence="1" type="ORF">Pint_05498</name>
</gene>
<accession>A0ACC0Z7E8</accession>